<gene>
    <name evidence="2" type="ORF">P7K49_001923</name>
</gene>
<comment type="caution">
    <text evidence="2">The sequence shown here is derived from an EMBL/GenBank/DDBJ whole genome shotgun (WGS) entry which is preliminary data.</text>
</comment>
<organism evidence="2 3">
    <name type="scientific">Saguinus oedipus</name>
    <name type="common">Cotton-top tamarin</name>
    <name type="synonym">Oedipomidas oedipus</name>
    <dbReference type="NCBI Taxonomy" id="9490"/>
    <lineage>
        <taxon>Eukaryota</taxon>
        <taxon>Metazoa</taxon>
        <taxon>Chordata</taxon>
        <taxon>Craniata</taxon>
        <taxon>Vertebrata</taxon>
        <taxon>Euteleostomi</taxon>
        <taxon>Mammalia</taxon>
        <taxon>Eutheria</taxon>
        <taxon>Euarchontoglires</taxon>
        <taxon>Primates</taxon>
        <taxon>Haplorrhini</taxon>
        <taxon>Platyrrhini</taxon>
        <taxon>Cebidae</taxon>
        <taxon>Callitrichinae</taxon>
        <taxon>Saguinus</taxon>
    </lineage>
</organism>
<evidence type="ECO:0000313" key="2">
    <source>
        <dbReference type="EMBL" id="KAK2120537.1"/>
    </source>
</evidence>
<dbReference type="Proteomes" id="UP001266305">
    <property type="component" value="Unassembled WGS sequence"/>
</dbReference>
<feature type="region of interest" description="Disordered" evidence="1">
    <location>
        <begin position="145"/>
        <end position="181"/>
    </location>
</feature>
<evidence type="ECO:0000313" key="3">
    <source>
        <dbReference type="Proteomes" id="UP001266305"/>
    </source>
</evidence>
<dbReference type="InterPro" id="IPR008833">
    <property type="entry name" value="Surf2"/>
</dbReference>
<dbReference type="PANTHER" id="PTHR34348">
    <property type="entry name" value="SURFEIT LOCUS PROTEIN 2"/>
    <property type="match status" value="1"/>
</dbReference>
<proteinExistence type="predicted"/>
<sequence length="211" mass="23216">MGRHISGWGPAGLLQCMRGDGGSCARLEGKPQLTLPGWIRDTLILVKAQQTCTIFSPPSCSPAPPPSLHAWQEQGQGAQQLLWFLSRVVGLWDPVPVQSPQVSCGPADRVGCGGTQCMLAYFPDAECQKQGLEYVPVCLVHRRRKREDRMDGDGPRSWEAFWEPMSSDEGGAPSDDSMTDLYPRKRNSPCLALTLSCQREQAVVLASLHRR</sequence>
<feature type="compositionally biased region" description="Basic and acidic residues" evidence="1">
    <location>
        <begin position="147"/>
        <end position="156"/>
    </location>
</feature>
<name>A0ABQ9WFV5_SAGOE</name>
<dbReference type="Pfam" id="PF05477">
    <property type="entry name" value="SURF2"/>
    <property type="match status" value="1"/>
</dbReference>
<protein>
    <submittedName>
        <fullName evidence="2">Uncharacterized protein</fullName>
    </submittedName>
</protein>
<reference evidence="2 3" key="1">
    <citation type="submission" date="2023-05" db="EMBL/GenBank/DDBJ databases">
        <title>B98-5 Cell Line De Novo Hybrid Assembly: An Optical Mapping Approach.</title>
        <authorList>
            <person name="Kananen K."/>
            <person name="Auerbach J.A."/>
            <person name="Kautto E."/>
            <person name="Blachly J.S."/>
        </authorList>
    </citation>
    <scope>NUCLEOTIDE SEQUENCE [LARGE SCALE GENOMIC DNA]</scope>
    <source>
        <strain evidence="2">B95-8</strain>
        <tissue evidence="2">Cell line</tissue>
    </source>
</reference>
<dbReference type="EMBL" id="JASSZA010000001">
    <property type="protein sequence ID" value="KAK2120537.1"/>
    <property type="molecule type" value="Genomic_DNA"/>
</dbReference>
<accession>A0ABQ9WFV5</accession>
<keyword evidence="3" id="KW-1185">Reference proteome</keyword>
<dbReference type="PANTHER" id="PTHR34348:SF1">
    <property type="entry name" value="SURFEIT LOCUS PROTEIN 2"/>
    <property type="match status" value="1"/>
</dbReference>
<evidence type="ECO:0000256" key="1">
    <source>
        <dbReference type="SAM" id="MobiDB-lite"/>
    </source>
</evidence>